<accession>A0ABN8X084</accession>
<sequence length="89" mass="10174">MIIFPEIGRIDLEFALNAIHEENVAGHRWAEVDLQDVRAFTLAPGVALLHYLAIARWNFKKEAEKALCATLYVKRDGIWRIAFHQQTAA</sequence>
<protein>
    <recommendedName>
        <fullName evidence="3">DUF4440 domain-containing protein</fullName>
    </recommendedName>
</protein>
<proteinExistence type="predicted"/>
<reference evidence="1 2" key="1">
    <citation type="submission" date="2023-03" db="EMBL/GenBank/DDBJ databases">
        <authorList>
            <person name="Pearce D."/>
        </authorList>
    </citation>
    <scope>NUCLEOTIDE SEQUENCE [LARGE SCALE GENOMIC DNA]</scope>
    <source>
        <strain evidence="1">Msz</strain>
    </source>
</reference>
<dbReference type="InterPro" id="IPR032710">
    <property type="entry name" value="NTF2-like_dom_sf"/>
</dbReference>
<evidence type="ECO:0000313" key="1">
    <source>
        <dbReference type="EMBL" id="CAI8739067.1"/>
    </source>
</evidence>
<name>A0ABN8X084_9GAMM</name>
<evidence type="ECO:0000313" key="2">
    <source>
        <dbReference type="Proteomes" id="UP001162030"/>
    </source>
</evidence>
<dbReference type="RefSeq" id="WP_235726617.1">
    <property type="nucleotide sequence ID" value="NZ_OX458333.1"/>
</dbReference>
<evidence type="ECO:0008006" key="3">
    <source>
        <dbReference type="Google" id="ProtNLM"/>
    </source>
</evidence>
<dbReference type="Proteomes" id="UP001162030">
    <property type="component" value="Chromosome"/>
</dbReference>
<keyword evidence="2" id="KW-1185">Reference proteome</keyword>
<dbReference type="EMBL" id="OX458333">
    <property type="protein sequence ID" value="CAI8739067.1"/>
    <property type="molecule type" value="Genomic_DNA"/>
</dbReference>
<gene>
    <name evidence="1" type="ORF">MSZNOR_0428</name>
</gene>
<dbReference type="SUPFAM" id="SSF54427">
    <property type="entry name" value="NTF2-like"/>
    <property type="match status" value="1"/>
</dbReference>
<organism evidence="1 2">
    <name type="scientific">Methylocaldum szegediense</name>
    <dbReference type="NCBI Taxonomy" id="73780"/>
    <lineage>
        <taxon>Bacteria</taxon>
        <taxon>Pseudomonadati</taxon>
        <taxon>Pseudomonadota</taxon>
        <taxon>Gammaproteobacteria</taxon>
        <taxon>Methylococcales</taxon>
        <taxon>Methylococcaceae</taxon>
        <taxon>Methylocaldum</taxon>
    </lineage>
</organism>